<keyword evidence="3" id="KW-1185">Reference proteome</keyword>
<dbReference type="Proteomes" id="UP000722125">
    <property type="component" value="Unassembled WGS sequence"/>
</dbReference>
<protein>
    <recommendedName>
        <fullName evidence="4">YbaB/EbfC DNA-binding family protein</fullName>
    </recommendedName>
</protein>
<sequence length="273" mass="27284">MSHPHGAVRTAALVPGSRALSPDLPPDLSPDLDAVVAATLRPLQHVRAALPAETSAWDPERLVCVSVDPRGVPVGIRVIDGWQHRAAPAGLGEAVTSAAGAAGRALDERARLAFERAVGTDVAATGPTGDGPWGSVAPPATTSGGVRRSLDEVAEDAIASLTAVNQALAQGADVPAATGVGVALDGEVEVRVGAGGLVGCTLRGMRVAAASGLALSALLTEAARAARADLERRLTLAAPPQEAQEALLAEVFAYLTAPESGSGADRTSHGGPA</sequence>
<evidence type="ECO:0000256" key="1">
    <source>
        <dbReference type="SAM" id="MobiDB-lite"/>
    </source>
</evidence>
<evidence type="ECO:0008006" key="4">
    <source>
        <dbReference type="Google" id="ProtNLM"/>
    </source>
</evidence>
<accession>A0ABS5TWD5</accession>
<organism evidence="2 3">
    <name type="scientific">Cellulomonas fulva</name>
    <dbReference type="NCBI Taxonomy" id="2835530"/>
    <lineage>
        <taxon>Bacteria</taxon>
        <taxon>Bacillati</taxon>
        <taxon>Actinomycetota</taxon>
        <taxon>Actinomycetes</taxon>
        <taxon>Micrococcales</taxon>
        <taxon>Cellulomonadaceae</taxon>
        <taxon>Cellulomonas</taxon>
    </lineage>
</organism>
<dbReference type="RefSeq" id="WP_214346987.1">
    <property type="nucleotide sequence ID" value="NZ_JAHBOH010000001.1"/>
</dbReference>
<name>A0ABS5TWD5_9CELL</name>
<reference evidence="2 3" key="1">
    <citation type="submission" date="2021-05" db="EMBL/GenBank/DDBJ databases">
        <title>Description of Cellulomonas sp. DKR-3 sp. nov.</title>
        <authorList>
            <person name="Dahal R.H."/>
            <person name="Chaudhary D.K."/>
        </authorList>
    </citation>
    <scope>NUCLEOTIDE SEQUENCE [LARGE SCALE GENOMIC DNA]</scope>
    <source>
        <strain evidence="2 3">DKR-3</strain>
    </source>
</reference>
<dbReference type="EMBL" id="JAHBOH010000001">
    <property type="protein sequence ID" value="MBT0993446.1"/>
    <property type="molecule type" value="Genomic_DNA"/>
</dbReference>
<gene>
    <name evidence="2" type="ORF">KIN34_03995</name>
</gene>
<evidence type="ECO:0000313" key="2">
    <source>
        <dbReference type="EMBL" id="MBT0993446.1"/>
    </source>
</evidence>
<evidence type="ECO:0000313" key="3">
    <source>
        <dbReference type="Proteomes" id="UP000722125"/>
    </source>
</evidence>
<proteinExistence type="predicted"/>
<feature type="region of interest" description="Disordered" evidence="1">
    <location>
        <begin position="123"/>
        <end position="145"/>
    </location>
</feature>
<comment type="caution">
    <text evidence="2">The sequence shown here is derived from an EMBL/GenBank/DDBJ whole genome shotgun (WGS) entry which is preliminary data.</text>
</comment>